<organism evidence="5 6">
    <name type="scientific">Tulasnella calospora MUT 4182</name>
    <dbReference type="NCBI Taxonomy" id="1051891"/>
    <lineage>
        <taxon>Eukaryota</taxon>
        <taxon>Fungi</taxon>
        <taxon>Dikarya</taxon>
        <taxon>Basidiomycota</taxon>
        <taxon>Agaricomycotina</taxon>
        <taxon>Agaricomycetes</taxon>
        <taxon>Cantharellales</taxon>
        <taxon>Tulasnellaceae</taxon>
        <taxon>Tulasnella</taxon>
    </lineage>
</organism>
<evidence type="ECO:0000256" key="4">
    <source>
        <dbReference type="SAM" id="MobiDB-lite"/>
    </source>
</evidence>
<gene>
    <name evidence="5" type="ORF">M407DRAFT_19987</name>
</gene>
<evidence type="ECO:0000313" key="6">
    <source>
        <dbReference type="Proteomes" id="UP000054248"/>
    </source>
</evidence>
<feature type="compositionally biased region" description="Acidic residues" evidence="4">
    <location>
        <begin position="302"/>
        <end position="311"/>
    </location>
</feature>
<reference evidence="6" key="2">
    <citation type="submission" date="2015-01" db="EMBL/GenBank/DDBJ databases">
        <title>Evolutionary Origins and Diversification of the Mycorrhizal Mutualists.</title>
        <authorList>
            <consortium name="DOE Joint Genome Institute"/>
            <consortium name="Mycorrhizal Genomics Consortium"/>
            <person name="Kohler A."/>
            <person name="Kuo A."/>
            <person name="Nagy L.G."/>
            <person name="Floudas D."/>
            <person name="Copeland A."/>
            <person name="Barry K.W."/>
            <person name="Cichocki N."/>
            <person name="Veneault-Fourrey C."/>
            <person name="LaButti K."/>
            <person name="Lindquist E.A."/>
            <person name="Lipzen A."/>
            <person name="Lundell T."/>
            <person name="Morin E."/>
            <person name="Murat C."/>
            <person name="Riley R."/>
            <person name="Ohm R."/>
            <person name="Sun H."/>
            <person name="Tunlid A."/>
            <person name="Henrissat B."/>
            <person name="Grigoriev I.V."/>
            <person name="Hibbett D.S."/>
            <person name="Martin F."/>
        </authorList>
    </citation>
    <scope>NUCLEOTIDE SEQUENCE [LARGE SCALE GENOMIC DNA]</scope>
    <source>
        <strain evidence="6">MUT 4182</strain>
    </source>
</reference>
<comment type="subcellular location">
    <subcellularLocation>
        <location evidence="1">Nucleus</location>
    </subcellularLocation>
</comment>
<feature type="region of interest" description="Disordered" evidence="4">
    <location>
        <begin position="219"/>
        <end position="346"/>
    </location>
</feature>
<dbReference type="EMBL" id="KN822966">
    <property type="protein sequence ID" value="KIO31110.1"/>
    <property type="molecule type" value="Genomic_DNA"/>
</dbReference>
<evidence type="ECO:0000313" key="5">
    <source>
        <dbReference type="EMBL" id="KIO31110.1"/>
    </source>
</evidence>
<dbReference type="InterPro" id="IPR008501">
    <property type="entry name" value="THOC7/Mft1"/>
</dbReference>
<dbReference type="STRING" id="1051891.A0A0C3QH45"/>
<accession>A0A0C3QH45</accession>
<keyword evidence="6" id="KW-1185">Reference proteome</keyword>
<evidence type="ECO:0000256" key="1">
    <source>
        <dbReference type="ARBA" id="ARBA00004123"/>
    </source>
</evidence>
<evidence type="ECO:0000256" key="3">
    <source>
        <dbReference type="SAM" id="Coils"/>
    </source>
</evidence>
<protein>
    <submittedName>
        <fullName evidence="5">Uncharacterized protein</fullName>
    </submittedName>
</protein>
<evidence type="ECO:0000256" key="2">
    <source>
        <dbReference type="ARBA" id="ARBA00023242"/>
    </source>
</evidence>
<name>A0A0C3QH45_9AGAM</name>
<dbReference type="GO" id="GO:0000445">
    <property type="term" value="C:THO complex part of transcription export complex"/>
    <property type="evidence" value="ECO:0007669"/>
    <property type="project" value="InterPro"/>
</dbReference>
<keyword evidence="3" id="KW-0175">Coiled coil</keyword>
<reference evidence="5 6" key="1">
    <citation type="submission" date="2014-04" db="EMBL/GenBank/DDBJ databases">
        <authorList>
            <consortium name="DOE Joint Genome Institute"/>
            <person name="Kuo A."/>
            <person name="Girlanda M."/>
            <person name="Perotto S."/>
            <person name="Kohler A."/>
            <person name="Nagy L.G."/>
            <person name="Floudas D."/>
            <person name="Copeland A."/>
            <person name="Barry K.W."/>
            <person name="Cichocki N."/>
            <person name="Veneault-Fourrey C."/>
            <person name="LaButti K."/>
            <person name="Lindquist E.A."/>
            <person name="Lipzen A."/>
            <person name="Lundell T."/>
            <person name="Morin E."/>
            <person name="Murat C."/>
            <person name="Sun H."/>
            <person name="Tunlid A."/>
            <person name="Henrissat B."/>
            <person name="Grigoriev I.V."/>
            <person name="Hibbett D.S."/>
            <person name="Martin F."/>
            <person name="Nordberg H.P."/>
            <person name="Cantor M.N."/>
            <person name="Hua S.X."/>
        </authorList>
    </citation>
    <scope>NUCLEOTIDE SEQUENCE [LARGE SCALE GENOMIC DNA]</scope>
    <source>
        <strain evidence="5 6">MUT 4182</strain>
    </source>
</reference>
<proteinExistence type="predicted"/>
<dbReference type="AlphaFoldDB" id="A0A0C3QH45"/>
<feature type="coiled-coil region" evidence="3">
    <location>
        <begin position="103"/>
        <end position="184"/>
    </location>
</feature>
<feature type="compositionally biased region" description="Polar residues" evidence="4">
    <location>
        <begin position="278"/>
        <end position="298"/>
    </location>
</feature>
<dbReference type="OrthoDB" id="205166at2759"/>
<dbReference type="GO" id="GO:0006397">
    <property type="term" value="P:mRNA processing"/>
    <property type="evidence" value="ECO:0007669"/>
    <property type="project" value="InterPro"/>
</dbReference>
<dbReference type="HOGENOM" id="CLU_769462_0_0_1"/>
<sequence length="346" mass="38056">MTSTAPPNARPAEATYDEEDELIISRMANDEKILRRLAKRFRTLSSVANSTEQAPSPHLSSALAMSREQQLRELQESFLLDVDAFETMLLKNQQVCLAEDRMVQQYEAENELIANEHTALEAEIAQLKTELVEAQLTRKRRMEYDAVAEQINKFSSRADLEKAVGVLEEEVSVARTERDKLKEEFISRKLEFDLIVTSLQDIRARGLGKVDANALQDGAADEEGNEMKPNASLNPNAKPFQPSAGLLTPHSGMPSRPSTPSFPAGGSSHLAVPAYLQRNGSRAGSTRSSPVPPTQSTAKPDDDIEMGEVAEDAPNASPPKSRRPKEELEEGEASDMSSELSEPPED</sequence>
<dbReference type="Pfam" id="PF05615">
    <property type="entry name" value="THOC7"/>
    <property type="match status" value="1"/>
</dbReference>
<dbReference type="Proteomes" id="UP000054248">
    <property type="component" value="Unassembled WGS sequence"/>
</dbReference>
<keyword evidence="2" id="KW-0539">Nucleus</keyword>